<reference evidence="1 2" key="1">
    <citation type="submission" date="2019-05" db="EMBL/GenBank/DDBJ databases">
        <title>Another draft genome of Portunus trituberculatus and its Hox gene families provides insights of decapod evolution.</title>
        <authorList>
            <person name="Jeong J.-H."/>
            <person name="Song I."/>
            <person name="Kim S."/>
            <person name="Choi T."/>
            <person name="Kim D."/>
            <person name="Ryu S."/>
            <person name="Kim W."/>
        </authorList>
    </citation>
    <scope>NUCLEOTIDE SEQUENCE [LARGE SCALE GENOMIC DNA]</scope>
    <source>
        <tissue evidence="1">Muscle</tissue>
    </source>
</reference>
<dbReference type="EMBL" id="VSRR010057025">
    <property type="protein sequence ID" value="MPC81467.1"/>
    <property type="molecule type" value="Genomic_DNA"/>
</dbReference>
<protein>
    <submittedName>
        <fullName evidence="1">Uncharacterized protein</fullName>
    </submittedName>
</protein>
<dbReference type="Proteomes" id="UP000324222">
    <property type="component" value="Unassembled WGS sequence"/>
</dbReference>
<proteinExistence type="predicted"/>
<accession>A0A5B7IIV2</accession>
<sequence>MTAVCDRPVTSREGVKDIMKGVVRVARLEARQLHGMGKEGAGRVRNVRCPVPGLLIAIEREQWLACRV</sequence>
<dbReference type="AlphaFoldDB" id="A0A5B7IIV2"/>
<keyword evidence="2" id="KW-1185">Reference proteome</keyword>
<organism evidence="1 2">
    <name type="scientific">Portunus trituberculatus</name>
    <name type="common">Swimming crab</name>
    <name type="synonym">Neptunus trituberculatus</name>
    <dbReference type="NCBI Taxonomy" id="210409"/>
    <lineage>
        <taxon>Eukaryota</taxon>
        <taxon>Metazoa</taxon>
        <taxon>Ecdysozoa</taxon>
        <taxon>Arthropoda</taxon>
        <taxon>Crustacea</taxon>
        <taxon>Multicrustacea</taxon>
        <taxon>Malacostraca</taxon>
        <taxon>Eumalacostraca</taxon>
        <taxon>Eucarida</taxon>
        <taxon>Decapoda</taxon>
        <taxon>Pleocyemata</taxon>
        <taxon>Brachyura</taxon>
        <taxon>Eubrachyura</taxon>
        <taxon>Portunoidea</taxon>
        <taxon>Portunidae</taxon>
        <taxon>Portuninae</taxon>
        <taxon>Portunus</taxon>
    </lineage>
</organism>
<gene>
    <name evidence="1" type="ORF">E2C01_076084</name>
</gene>
<name>A0A5B7IIV2_PORTR</name>
<comment type="caution">
    <text evidence="1">The sequence shown here is derived from an EMBL/GenBank/DDBJ whole genome shotgun (WGS) entry which is preliminary data.</text>
</comment>
<evidence type="ECO:0000313" key="2">
    <source>
        <dbReference type="Proteomes" id="UP000324222"/>
    </source>
</evidence>
<evidence type="ECO:0000313" key="1">
    <source>
        <dbReference type="EMBL" id="MPC81467.1"/>
    </source>
</evidence>